<comment type="similarity">
    <text evidence="1 7">Belongs to the cytochrome P450 family.</text>
</comment>
<evidence type="ECO:0000256" key="6">
    <source>
        <dbReference type="ARBA" id="ARBA00023033"/>
    </source>
</evidence>
<evidence type="ECO:0000256" key="5">
    <source>
        <dbReference type="ARBA" id="ARBA00023004"/>
    </source>
</evidence>
<dbReference type="Pfam" id="PF00067">
    <property type="entry name" value="p450"/>
    <property type="match status" value="1"/>
</dbReference>
<keyword evidence="2 7" id="KW-0349">Heme</keyword>
<dbReference type="InterPro" id="IPR002401">
    <property type="entry name" value="Cyt_P450_E_grp-I"/>
</dbReference>
<protein>
    <submittedName>
        <fullName evidence="9">Cytochrome P450</fullName>
    </submittedName>
</protein>
<gene>
    <name evidence="9" type="ORF">SAMN05216388_1007159</name>
</gene>
<dbReference type="PROSITE" id="PS00086">
    <property type="entry name" value="CYTOCHROME_P450"/>
    <property type="match status" value="1"/>
</dbReference>
<keyword evidence="3 7" id="KW-0479">Metal-binding</keyword>
<dbReference type="PANTHER" id="PTHR24291:SF50">
    <property type="entry name" value="BIFUNCTIONAL ALBAFLAVENONE MONOOXYGENASE_TERPENE SYNTHASE"/>
    <property type="match status" value="1"/>
</dbReference>
<dbReference type="SUPFAM" id="SSF48264">
    <property type="entry name" value="Cytochrome P450"/>
    <property type="match status" value="1"/>
</dbReference>
<dbReference type="InterPro" id="IPR036396">
    <property type="entry name" value="Cyt_P450_sf"/>
</dbReference>
<dbReference type="Gene3D" id="1.10.630.10">
    <property type="entry name" value="Cytochrome P450"/>
    <property type="match status" value="1"/>
</dbReference>
<feature type="region of interest" description="Disordered" evidence="8">
    <location>
        <begin position="1"/>
        <end position="32"/>
    </location>
</feature>
<dbReference type="RefSeq" id="WP_092659593.1">
    <property type="nucleotide sequence ID" value="NZ_FOCX01000007.1"/>
</dbReference>
<accession>A0A1H8LKW1</accession>
<dbReference type="PRINTS" id="PR00385">
    <property type="entry name" value="P450"/>
</dbReference>
<evidence type="ECO:0000256" key="7">
    <source>
        <dbReference type="RuleBase" id="RU000461"/>
    </source>
</evidence>
<organism evidence="9 10">
    <name type="scientific">Halorientalis persicus</name>
    <dbReference type="NCBI Taxonomy" id="1367881"/>
    <lineage>
        <taxon>Archaea</taxon>
        <taxon>Methanobacteriati</taxon>
        <taxon>Methanobacteriota</taxon>
        <taxon>Stenosarchaea group</taxon>
        <taxon>Halobacteria</taxon>
        <taxon>Halobacteriales</taxon>
        <taxon>Haloarculaceae</taxon>
        <taxon>Halorientalis</taxon>
    </lineage>
</organism>
<evidence type="ECO:0000313" key="10">
    <source>
        <dbReference type="Proteomes" id="UP000198775"/>
    </source>
</evidence>
<evidence type="ECO:0000256" key="3">
    <source>
        <dbReference type="ARBA" id="ARBA00022723"/>
    </source>
</evidence>
<dbReference type="GO" id="GO:0020037">
    <property type="term" value="F:heme binding"/>
    <property type="evidence" value="ECO:0007669"/>
    <property type="project" value="InterPro"/>
</dbReference>
<dbReference type="GO" id="GO:0005506">
    <property type="term" value="F:iron ion binding"/>
    <property type="evidence" value="ECO:0007669"/>
    <property type="project" value="InterPro"/>
</dbReference>
<evidence type="ECO:0000256" key="2">
    <source>
        <dbReference type="ARBA" id="ARBA00022617"/>
    </source>
</evidence>
<evidence type="ECO:0000256" key="8">
    <source>
        <dbReference type="SAM" id="MobiDB-lite"/>
    </source>
</evidence>
<dbReference type="OrthoDB" id="9881at2157"/>
<keyword evidence="5 7" id="KW-0408">Iron</keyword>
<name>A0A1H8LKW1_9EURY</name>
<reference evidence="10" key="1">
    <citation type="submission" date="2016-10" db="EMBL/GenBank/DDBJ databases">
        <authorList>
            <person name="Varghese N."/>
            <person name="Submissions S."/>
        </authorList>
    </citation>
    <scope>NUCLEOTIDE SEQUENCE [LARGE SCALE GENOMIC DNA]</scope>
    <source>
        <strain evidence="10">IBRC-M 10043</strain>
    </source>
</reference>
<proteinExistence type="inferred from homology"/>
<keyword evidence="4 7" id="KW-0560">Oxidoreductase</keyword>
<dbReference type="GO" id="GO:0004497">
    <property type="term" value="F:monooxygenase activity"/>
    <property type="evidence" value="ECO:0007669"/>
    <property type="project" value="UniProtKB-KW"/>
</dbReference>
<dbReference type="PANTHER" id="PTHR24291">
    <property type="entry name" value="CYTOCHROME P450 FAMILY 4"/>
    <property type="match status" value="1"/>
</dbReference>
<dbReference type="InterPro" id="IPR050196">
    <property type="entry name" value="Cytochrome_P450_Monoox"/>
</dbReference>
<sequence length="471" mass="52979">MASDADQGERPAGGTDGATTPERAADAPLAPYPPNCGPPWLHFVHQMREPLAFAEEALATRDVVRMNLLGNGDIYGVGHPDHAKRILLTEREKFRKTEDFRIAFGEGLLTVEGEEWRQQRDVLQPLFTRDSVMGYADGMVETIRRRIDRWADGDRLNLQAEFTDLALDVLFATVLGRELALGGDREIRRSAEDLHGWFKPTSYFLPEWVPTPSRRRFRAAQETLRAEADRLLDAKRGAAPTDPADAEDLLSLLVGIREAGGDSAMLSDERLRDQMVTMIFAGHDTTTTTLTFSFWALANNPEIRERFHAEVDALDGPPTLDDLAELDVTERVITETLRLYPPVHSLPRETTTDVVFDGHRIPADERVLVGIRHIHRDSRFFDDPETFRPSRWDGDLRSDLHDFAYAPFGGGPRICIGRQFALLEAKLTLATIGRQYDLGWLGENDADGEPPVSPEMTLRMEPGQEFLVTER</sequence>
<dbReference type="InterPro" id="IPR017972">
    <property type="entry name" value="Cyt_P450_CS"/>
</dbReference>
<keyword evidence="6 7" id="KW-0503">Monooxygenase</keyword>
<dbReference type="EMBL" id="FOCX01000007">
    <property type="protein sequence ID" value="SEO05418.1"/>
    <property type="molecule type" value="Genomic_DNA"/>
</dbReference>
<dbReference type="PRINTS" id="PR00463">
    <property type="entry name" value="EP450I"/>
</dbReference>
<evidence type="ECO:0000256" key="1">
    <source>
        <dbReference type="ARBA" id="ARBA00010617"/>
    </source>
</evidence>
<dbReference type="GO" id="GO:0016705">
    <property type="term" value="F:oxidoreductase activity, acting on paired donors, with incorporation or reduction of molecular oxygen"/>
    <property type="evidence" value="ECO:0007669"/>
    <property type="project" value="InterPro"/>
</dbReference>
<dbReference type="Proteomes" id="UP000198775">
    <property type="component" value="Unassembled WGS sequence"/>
</dbReference>
<evidence type="ECO:0000256" key="4">
    <source>
        <dbReference type="ARBA" id="ARBA00023002"/>
    </source>
</evidence>
<dbReference type="AlphaFoldDB" id="A0A1H8LKW1"/>
<evidence type="ECO:0000313" key="9">
    <source>
        <dbReference type="EMBL" id="SEO05418.1"/>
    </source>
</evidence>
<keyword evidence="10" id="KW-1185">Reference proteome</keyword>
<dbReference type="InterPro" id="IPR001128">
    <property type="entry name" value="Cyt_P450"/>
</dbReference>